<feature type="domain" description="Excalibur calcium-binding" evidence="2">
    <location>
        <begin position="204"/>
        <end position="240"/>
    </location>
</feature>
<dbReference type="SMART" id="SM00894">
    <property type="entry name" value="Excalibur"/>
    <property type="match status" value="1"/>
</dbReference>
<evidence type="ECO:0000313" key="3">
    <source>
        <dbReference type="EMBL" id="GAA2453861.1"/>
    </source>
</evidence>
<evidence type="ECO:0000259" key="2">
    <source>
        <dbReference type="SMART" id="SM00894"/>
    </source>
</evidence>
<evidence type="ECO:0000256" key="1">
    <source>
        <dbReference type="SAM" id="MobiDB-lite"/>
    </source>
</evidence>
<comment type="caution">
    <text evidence="3">The sequence shown here is derived from an EMBL/GenBank/DDBJ whole genome shotgun (WGS) entry which is preliminary data.</text>
</comment>
<feature type="region of interest" description="Disordered" evidence="1">
    <location>
        <begin position="170"/>
        <end position="241"/>
    </location>
</feature>
<gene>
    <name evidence="3" type="ORF">GCM10010405_42080</name>
</gene>
<reference evidence="3 4" key="1">
    <citation type="journal article" date="2019" name="Int. J. Syst. Evol. Microbiol.">
        <title>The Global Catalogue of Microorganisms (GCM) 10K type strain sequencing project: providing services to taxonomists for standard genome sequencing and annotation.</title>
        <authorList>
            <consortium name="The Broad Institute Genomics Platform"/>
            <consortium name="The Broad Institute Genome Sequencing Center for Infectious Disease"/>
            <person name="Wu L."/>
            <person name="Ma J."/>
        </authorList>
    </citation>
    <scope>NUCLEOTIDE SEQUENCE [LARGE SCALE GENOMIC DNA]</scope>
    <source>
        <strain evidence="3 4">JCM 6305</strain>
    </source>
</reference>
<dbReference type="Pfam" id="PF17963">
    <property type="entry name" value="Big_9"/>
    <property type="match status" value="1"/>
</dbReference>
<sequence>MAPVARGNGNGPVEGKDVKLGCGCLVIAVLLLGLLGNCSHDEDGGAADGPAPVSQSPTSEASTASRESRGSLDVLDDSGTTRAGAAVEVDVVGNDTLTDGLAGSPKPVGDLAAYDFEVAVDTDPAHGTVEVRDGTVVYEPDAGFDGEDAFVYTLTVRDGGDESTGTAEVTITVEPGPTPTPEPAREDDTGDDSSTGSGGSSGVHHENRAAARAAGAAPVRIGEPGYGRHLDRDGDGIGCDS</sequence>
<dbReference type="Gene3D" id="2.60.40.3440">
    <property type="match status" value="1"/>
</dbReference>
<dbReference type="RefSeq" id="WP_344325816.1">
    <property type="nucleotide sequence ID" value="NZ_BAAASZ010000028.1"/>
</dbReference>
<evidence type="ECO:0000313" key="4">
    <source>
        <dbReference type="Proteomes" id="UP001501638"/>
    </source>
</evidence>
<dbReference type="Proteomes" id="UP001501638">
    <property type="component" value="Unassembled WGS sequence"/>
</dbReference>
<accession>A0ABN3KA25</accession>
<dbReference type="EMBL" id="BAAASZ010000028">
    <property type="protein sequence ID" value="GAA2453861.1"/>
    <property type="molecule type" value="Genomic_DNA"/>
</dbReference>
<name>A0ABN3KA25_9ACTN</name>
<dbReference type="InterPro" id="IPR008613">
    <property type="entry name" value="Excalibur_Ca-bd_domain"/>
</dbReference>
<dbReference type="Pfam" id="PF05901">
    <property type="entry name" value="Excalibur"/>
    <property type="match status" value="1"/>
</dbReference>
<protein>
    <recommendedName>
        <fullName evidence="2">Excalibur calcium-binding domain-containing protein</fullName>
    </recommendedName>
</protein>
<proteinExistence type="predicted"/>
<feature type="region of interest" description="Disordered" evidence="1">
    <location>
        <begin position="44"/>
        <end position="79"/>
    </location>
</feature>
<organism evidence="3 4">
    <name type="scientific">Streptomyces macrosporus</name>
    <dbReference type="NCBI Taxonomy" id="44032"/>
    <lineage>
        <taxon>Bacteria</taxon>
        <taxon>Bacillati</taxon>
        <taxon>Actinomycetota</taxon>
        <taxon>Actinomycetes</taxon>
        <taxon>Kitasatosporales</taxon>
        <taxon>Streptomycetaceae</taxon>
        <taxon>Streptomyces</taxon>
    </lineage>
</organism>
<feature type="compositionally biased region" description="Basic and acidic residues" evidence="1">
    <location>
        <begin position="226"/>
        <end position="235"/>
    </location>
</feature>
<keyword evidence="4" id="KW-1185">Reference proteome</keyword>
<feature type="compositionally biased region" description="Polar residues" evidence="1">
    <location>
        <begin position="53"/>
        <end position="65"/>
    </location>
</feature>